<dbReference type="EnsemblMetazoa" id="AMEC022563-RA">
    <property type="protein sequence ID" value="AMEC022563-PA"/>
    <property type="gene ID" value="AMEC022563"/>
</dbReference>
<evidence type="ECO:0000313" key="2">
    <source>
        <dbReference type="EnsemblMetazoa" id="AMEC022563-PA"/>
    </source>
</evidence>
<feature type="compositionally biased region" description="Polar residues" evidence="1">
    <location>
        <begin position="91"/>
        <end position="108"/>
    </location>
</feature>
<feature type="region of interest" description="Disordered" evidence="1">
    <location>
        <begin position="83"/>
        <end position="108"/>
    </location>
</feature>
<reference evidence="3" key="1">
    <citation type="submission" date="2014-01" db="EMBL/GenBank/DDBJ databases">
        <title>The Genome Sequence of Anopheles melas CM1001059_A (V2).</title>
        <authorList>
            <consortium name="The Broad Institute Genomics Platform"/>
            <person name="Neafsey D.E."/>
            <person name="Besansky N."/>
            <person name="Howell P."/>
            <person name="Walton C."/>
            <person name="Young S.K."/>
            <person name="Zeng Q."/>
            <person name="Gargeya S."/>
            <person name="Fitzgerald M."/>
            <person name="Haas B."/>
            <person name="Abouelleil A."/>
            <person name="Allen A.W."/>
            <person name="Alvarado L."/>
            <person name="Arachchi H.M."/>
            <person name="Berlin A.M."/>
            <person name="Chapman S.B."/>
            <person name="Gainer-Dewar J."/>
            <person name="Goldberg J."/>
            <person name="Griggs A."/>
            <person name="Gujja S."/>
            <person name="Hansen M."/>
            <person name="Howarth C."/>
            <person name="Imamovic A."/>
            <person name="Ireland A."/>
            <person name="Larimer J."/>
            <person name="McCowan C."/>
            <person name="Murphy C."/>
            <person name="Pearson M."/>
            <person name="Poon T.W."/>
            <person name="Priest M."/>
            <person name="Roberts A."/>
            <person name="Saif S."/>
            <person name="Shea T."/>
            <person name="Sisk P."/>
            <person name="Sykes S."/>
            <person name="Wortman J."/>
            <person name="Nusbaum C."/>
            <person name="Birren B."/>
        </authorList>
    </citation>
    <scope>NUCLEOTIDE SEQUENCE [LARGE SCALE GENOMIC DNA]</scope>
    <source>
        <strain evidence="3">CM1001059</strain>
    </source>
</reference>
<proteinExistence type="predicted"/>
<dbReference type="VEuPathDB" id="VectorBase:AMEC022563"/>
<dbReference type="Proteomes" id="UP000075902">
    <property type="component" value="Unassembled WGS sequence"/>
</dbReference>
<name>A0A182ULI7_9DIPT</name>
<dbReference type="AlphaFoldDB" id="A0A182ULI7"/>
<organism evidence="2 3">
    <name type="scientific">Anopheles melas</name>
    <dbReference type="NCBI Taxonomy" id="34690"/>
    <lineage>
        <taxon>Eukaryota</taxon>
        <taxon>Metazoa</taxon>
        <taxon>Ecdysozoa</taxon>
        <taxon>Arthropoda</taxon>
        <taxon>Hexapoda</taxon>
        <taxon>Insecta</taxon>
        <taxon>Pterygota</taxon>
        <taxon>Neoptera</taxon>
        <taxon>Endopterygota</taxon>
        <taxon>Diptera</taxon>
        <taxon>Nematocera</taxon>
        <taxon>Culicoidea</taxon>
        <taxon>Culicidae</taxon>
        <taxon>Anophelinae</taxon>
        <taxon>Anopheles</taxon>
    </lineage>
</organism>
<evidence type="ECO:0000313" key="3">
    <source>
        <dbReference type="Proteomes" id="UP000075902"/>
    </source>
</evidence>
<keyword evidence="3" id="KW-1185">Reference proteome</keyword>
<reference evidence="2" key="2">
    <citation type="submission" date="2020-05" db="UniProtKB">
        <authorList>
            <consortium name="EnsemblMetazoa"/>
        </authorList>
    </citation>
    <scope>IDENTIFICATION</scope>
    <source>
        <strain evidence="2">CM1001059</strain>
    </source>
</reference>
<sequence>MENFKTTSMMMSPMPPTIPAPTRMNTPAIFFSPSVLGVFSNCSHCCTFPWKIHSLSSDSMNPLSWKSNIANVTASVQGEPFCSPTPYPLRPNSSPAVTSSQSFDASYSSRDESQINAINFLHEESGQVSGVRRDDDHRKAGPHHTCKKKEFQLVTNSGPFRRQSAGRSVLPNTRAEKLRGVPSPMPLFNRTPQANHIAELRLSASSSVPSVVDSLKRPNGENRSNRYRTSATTCTDTITSIQSVLLNGCRKDTSVLDRDGFFSRMVMPWYLNGLENSINSARSGLIVSGATIRSARSATSSPISPFHSFFTVVPMPVVWFFSW</sequence>
<protein>
    <submittedName>
        <fullName evidence="2">Uncharacterized protein</fullName>
    </submittedName>
</protein>
<evidence type="ECO:0000256" key="1">
    <source>
        <dbReference type="SAM" id="MobiDB-lite"/>
    </source>
</evidence>
<accession>A0A182ULI7</accession>